<evidence type="ECO:0000313" key="3">
    <source>
        <dbReference type="EMBL" id="CAE8615355.1"/>
    </source>
</evidence>
<keyword evidence="4" id="KW-1185">Reference proteome</keyword>
<protein>
    <submittedName>
        <fullName evidence="3">Uncharacterized protein</fullName>
    </submittedName>
</protein>
<evidence type="ECO:0000256" key="1">
    <source>
        <dbReference type="SAM" id="MobiDB-lite"/>
    </source>
</evidence>
<sequence>MTRASRMHTLGFVLPLIVASGQPLPAAYAALRLGEVLQTFPVSSTDVNAIAWFKYGLLQLLSFGYDYAGPAFVKSRENDPKFALAYAFEALNNFWPLWSKDDLAASNAIFSNIPGNATANHHERLPRMPHTVSICLCTFNCALPTIVLALLLTLALQAADATCALYGLAGDEGCDMWNLYRSVEYLQFTGYQIGRWKDAKAMNTRMSNSLASAAAKQHPQLASLMLWFMRMDAREILDRAFVMLPQTQLIDVAMNCTNPEELVPGFWRSHTESGATLAHGLCQVFKFRPSADEANPQRVALSALRAQFAEVPGEFGWEEPTKLSPWYNHKVNLMHVAMLDAADFFVQAQEAVNSDAKQSLFTQAWAHAANATSIEDVLMPVADSPTILFMSAHELYGMLLLMTGDKANAAMASTAFAKARSSQGPQLITRLGQARAKALAGLPCEAAAWYAEVLAMMDQASDKADLPFWAELQQGLAMCPPGSVTVTKVEGTMAMQVANCTAFTGMAGVERAVAAGIASASGVDASSVMVALSCPSRRLASGLLARRLADAVNAAYEITIPAGSTTITAASVTSAIEAEGASGLTSKIATAMTAANIDAVNLTVTSVPAPREATTTVSTTAATSSTTNKATVSTTAAPSTPKPSESSARQVFTGSLAAVLAMAMAAFA</sequence>
<organism evidence="3 4">
    <name type="scientific">Polarella glacialis</name>
    <name type="common">Dinoflagellate</name>
    <dbReference type="NCBI Taxonomy" id="89957"/>
    <lineage>
        <taxon>Eukaryota</taxon>
        <taxon>Sar</taxon>
        <taxon>Alveolata</taxon>
        <taxon>Dinophyceae</taxon>
        <taxon>Suessiales</taxon>
        <taxon>Suessiaceae</taxon>
        <taxon>Polarella</taxon>
    </lineage>
</organism>
<keyword evidence="2" id="KW-0732">Signal</keyword>
<feature type="chain" id="PRO_5032396317" evidence="2">
    <location>
        <begin position="22"/>
        <end position="668"/>
    </location>
</feature>
<evidence type="ECO:0000313" key="4">
    <source>
        <dbReference type="Proteomes" id="UP000654075"/>
    </source>
</evidence>
<dbReference type="Proteomes" id="UP000654075">
    <property type="component" value="Unassembled WGS sequence"/>
</dbReference>
<dbReference type="EMBL" id="CAJNNV010025612">
    <property type="protein sequence ID" value="CAE8615355.1"/>
    <property type="molecule type" value="Genomic_DNA"/>
</dbReference>
<proteinExistence type="predicted"/>
<feature type="signal peptide" evidence="2">
    <location>
        <begin position="1"/>
        <end position="21"/>
    </location>
</feature>
<name>A0A813FRE3_POLGL</name>
<gene>
    <name evidence="3" type="ORF">PGLA1383_LOCUS33071</name>
</gene>
<evidence type="ECO:0000256" key="2">
    <source>
        <dbReference type="SAM" id="SignalP"/>
    </source>
</evidence>
<reference evidence="3" key="1">
    <citation type="submission" date="2021-02" db="EMBL/GenBank/DDBJ databases">
        <authorList>
            <person name="Dougan E. K."/>
            <person name="Rhodes N."/>
            <person name="Thang M."/>
            <person name="Chan C."/>
        </authorList>
    </citation>
    <scope>NUCLEOTIDE SEQUENCE</scope>
</reference>
<feature type="region of interest" description="Disordered" evidence="1">
    <location>
        <begin position="613"/>
        <end position="648"/>
    </location>
</feature>
<dbReference type="AlphaFoldDB" id="A0A813FRE3"/>
<comment type="caution">
    <text evidence="3">The sequence shown here is derived from an EMBL/GenBank/DDBJ whole genome shotgun (WGS) entry which is preliminary data.</text>
</comment>
<accession>A0A813FRE3</accession>
<dbReference type="OrthoDB" id="10002954at2759"/>